<evidence type="ECO:0000313" key="2">
    <source>
        <dbReference type="Proteomes" id="UP000253772"/>
    </source>
</evidence>
<dbReference type="AlphaFoldDB" id="A0A482IKR7"/>
<dbReference type="RefSeq" id="WP_111733295.1">
    <property type="nucleotide sequence ID" value="NZ_CP037900.1"/>
</dbReference>
<dbReference type="Proteomes" id="UP000253772">
    <property type="component" value="Chromosome c1"/>
</dbReference>
<organism evidence="1 2">
    <name type="scientific">Cupriavidus metallidurans</name>
    <dbReference type="NCBI Taxonomy" id="119219"/>
    <lineage>
        <taxon>Bacteria</taxon>
        <taxon>Pseudomonadati</taxon>
        <taxon>Pseudomonadota</taxon>
        <taxon>Betaproteobacteria</taxon>
        <taxon>Burkholderiales</taxon>
        <taxon>Burkholderiaceae</taxon>
        <taxon>Cupriavidus</taxon>
    </lineage>
</organism>
<dbReference type="EMBL" id="CP037900">
    <property type="protein sequence ID" value="QBP09348.1"/>
    <property type="molecule type" value="Genomic_DNA"/>
</dbReference>
<dbReference type="OrthoDB" id="9929139at2"/>
<evidence type="ECO:0000313" key="1">
    <source>
        <dbReference type="EMBL" id="QBP09348.1"/>
    </source>
</evidence>
<accession>A0A482IKR7</accession>
<gene>
    <name evidence="1" type="ORF">DDF84_006035</name>
</gene>
<name>A0A482IKR7_9BURK</name>
<proteinExistence type="predicted"/>
<protein>
    <submittedName>
        <fullName evidence="1">Uncharacterized protein</fullName>
    </submittedName>
</protein>
<sequence length="59" mass="6541">MILHHYGDSSYPMVFDVIDDFGSVLQIEKNHAICGQACIYRMSVLDDADLAANFYGAAQ</sequence>
<reference evidence="1 2" key="1">
    <citation type="submission" date="2019-03" db="EMBL/GenBank/DDBJ databases">
        <title>Comparative insights into the high quality Complete genome sequence of highly metal resistant Cupriavidus metallidurans strain BS1 isolated from a gold-copper mine.</title>
        <authorList>
            <person name="Mazhar H.S."/>
            <person name="Rensing C."/>
        </authorList>
    </citation>
    <scope>NUCLEOTIDE SEQUENCE [LARGE SCALE GENOMIC DNA]</scope>
    <source>
        <strain evidence="1 2">BS1</strain>
    </source>
</reference>